<feature type="signal peptide" evidence="1">
    <location>
        <begin position="1"/>
        <end position="25"/>
    </location>
</feature>
<keyword evidence="1" id="KW-0732">Signal</keyword>
<evidence type="ECO:0000256" key="1">
    <source>
        <dbReference type="SAM" id="SignalP"/>
    </source>
</evidence>
<keyword evidence="3" id="KW-1185">Reference proteome</keyword>
<proteinExistence type="predicted"/>
<feature type="chain" id="PRO_5039704840" evidence="1">
    <location>
        <begin position="26"/>
        <end position="298"/>
    </location>
</feature>
<name>A0A1C4YGG5_9ACTN</name>
<dbReference type="EMBL" id="LT607409">
    <property type="protein sequence ID" value="SCF19819.1"/>
    <property type="molecule type" value="Genomic_DNA"/>
</dbReference>
<dbReference type="AlphaFoldDB" id="A0A1C4YGG5"/>
<organism evidence="2 3">
    <name type="scientific">Micromonospora chokoriensis</name>
    <dbReference type="NCBI Taxonomy" id="356851"/>
    <lineage>
        <taxon>Bacteria</taxon>
        <taxon>Bacillati</taxon>
        <taxon>Actinomycetota</taxon>
        <taxon>Actinomycetes</taxon>
        <taxon>Micromonosporales</taxon>
        <taxon>Micromonosporaceae</taxon>
        <taxon>Micromonospora</taxon>
    </lineage>
</organism>
<reference evidence="3" key="1">
    <citation type="submission" date="2016-06" db="EMBL/GenBank/DDBJ databases">
        <authorList>
            <person name="Varghese N."/>
            <person name="Submissions Spin"/>
        </authorList>
    </citation>
    <scope>NUCLEOTIDE SEQUENCE [LARGE SCALE GENOMIC DNA]</scope>
    <source>
        <strain evidence="3">DSM 45160</strain>
    </source>
</reference>
<sequence length="298" mass="29265">MRTVDIARRTAAGLVAVALGTTAGAAAPDRPAQAGGLAPVRVEEASDSDGSVTKVATATCPGARSVFAAGARIVNGNGGVVLTAMEPDAELTSVTVTATARTGHASAWSVVAYATCDSSTSPPVRATATVGSASTAEVTCPSGTLLVGTGFRLDGPVDQTYVDEVAFGSGLRTVRVHAGGTAVPASLTAVGVCKEPTQPTGPPGVRVEAASGHDGTWPKTVVTADAGPNAHVYGVGARVTGAGHFFLSALLPSATLRRAGAEAVRASQLPGAVAARVGAAEDGAGSLTVSGMELAVFH</sequence>
<accession>A0A1C4YGG5</accession>
<evidence type="ECO:0000313" key="3">
    <source>
        <dbReference type="Proteomes" id="UP000198224"/>
    </source>
</evidence>
<protein>
    <submittedName>
        <fullName evidence="2">Uncharacterized protein</fullName>
    </submittedName>
</protein>
<dbReference type="Proteomes" id="UP000198224">
    <property type="component" value="Chromosome I"/>
</dbReference>
<dbReference type="RefSeq" id="WP_088989879.1">
    <property type="nucleotide sequence ID" value="NZ_LT607409.1"/>
</dbReference>
<evidence type="ECO:0000313" key="2">
    <source>
        <dbReference type="EMBL" id="SCF19819.1"/>
    </source>
</evidence>
<gene>
    <name evidence="2" type="ORF">GA0070612_4719</name>
</gene>